<feature type="compositionally biased region" description="Polar residues" evidence="2">
    <location>
        <begin position="175"/>
        <end position="199"/>
    </location>
</feature>
<reference evidence="4 5" key="1">
    <citation type="submission" date="2019-01" db="EMBL/GenBank/DDBJ databases">
        <title>Sequencing of cultivated peanut Arachis hypogaea provides insights into genome evolution and oil improvement.</title>
        <authorList>
            <person name="Chen X."/>
        </authorList>
    </citation>
    <scope>NUCLEOTIDE SEQUENCE [LARGE SCALE GENOMIC DNA]</scope>
    <source>
        <strain evidence="5">cv. Fuhuasheng</strain>
        <tissue evidence="4">Leaves</tissue>
    </source>
</reference>
<protein>
    <recommendedName>
        <fullName evidence="3">CCHC-type domain-containing protein</fullName>
    </recommendedName>
</protein>
<evidence type="ECO:0000256" key="1">
    <source>
        <dbReference type="PROSITE-ProRule" id="PRU00047"/>
    </source>
</evidence>
<sequence>MPKPKKRLDVIATRAMEWQARWAGGLTYERFVVDLLAGMCSCRFWRLCGKLCLHAWDNLEDYCSNFYSPAAYAATYGKLVSPINGENMWPKVECDTIHAPIFRVKPERPRMVRIREPDENRSQIKLRRMGTSVTCNNCGQYGHNRRHCPNPIVSGRSRGRGRGRGRERGRAASSQSLSITPATASSQLLRTTPTVAASTQPPPIVATSASQDPTIATDAMNSEPLIVAPFGSSQQALPLEGSASQPLLPVTTTSLQQPPRASSQPLPKTKAQYAKAHAQGMELLPFDEDLIWEEVCGGQKKNQVYQKGAIFSSSIKFGTTSTNSIHNLNEKLFQPVTQQTDERIIYYKKVRASSIFTVIPLPPLPPLPSISSDEDYDDDGDEDDTEDYS</sequence>
<accession>A0A445BLC6</accession>
<evidence type="ECO:0000259" key="3">
    <source>
        <dbReference type="PROSITE" id="PS50158"/>
    </source>
</evidence>
<evidence type="ECO:0000313" key="5">
    <source>
        <dbReference type="Proteomes" id="UP000289738"/>
    </source>
</evidence>
<dbReference type="GO" id="GO:0003676">
    <property type="term" value="F:nucleic acid binding"/>
    <property type="evidence" value="ECO:0007669"/>
    <property type="project" value="InterPro"/>
</dbReference>
<keyword evidence="1" id="KW-0863">Zinc-finger</keyword>
<keyword evidence="1" id="KW-0862">Zinc</keyword>
<dbReference type="SUPFAM" id="SSF57756">
    <property type="entry name" value="Retrovirus zinc finger-like domains"/>
    <property type="match status" value="1"/>
</dbReference>
<feature type="region of interest" description="Disordered" evidence="2">
    <location>
        <begin position="146"/>
        <end position="204"/>
    </location>
</feature>
<feature type="compositionally biased region" description="Acidic residues" evidence="2">
    <location>
        <begin position="372"/>
        <end position="389"/>
    </location>
</feature>
<name>A0A445BLC6_ARAHY</name>
<comment type="caution">
    <text evidence="4">The sequence shown here is derived from an EMBL/GenBank/DDBJ whole genome shotgun (WGS) entry which is preliminary data.</text>
</comment>
<organism evidence="4 5">
    <name type="scientific">Arachis hypogaea</name>
    <name type="common">Peanut</name>
    <dbReference type="NCBI Taxonomy" id="3818"/>
    <lineage>
        <taxon>Eukaryota</taxon>
        <taxon>Viridiplantae</taxon>
        <taxon>Streptophyta</taxon>
        <taxon>Embryophyta</taxon>
        <taxon>Tracheophyta</taxon>
        <taxon>Spermatophyta</taxon>
        <taxon>Magnoliopsida</taxon>
        <taxon>eudicotyledons</taxon>
        <taxon>Gunneridae</taxon>
        <taxon>Pentapetalae</taxon>
        <taxon>rosids</taxon>
        <taxon>fabids</taxon>
        <taxon>Fabales</taxon>
        <taxon>Fabaceae</taxon>
        <taxon>Papilionoideae</taxon>
        <taxon>50 kb inversion clade</taxon>
        <taxon>dalbergioids sensu lato</taxon>
        <taxon>Dalbergieae</taxon>
        <taxon>Pterocarpus clade</taxon>
        <taxon>Arachis</taxon>
    </lineage>
</organism>
<gene>
    <name evidence="4" type="ORF">Ahy_A09g045025</name>
</gene>
<dbReference type="Gene3D" id="4.10.60.10">
    <property type="entry name" value="Zinc finger, CCHC-type"/>
    <property type="match status" value="1"/>
</dbReference>
<evidence type="ECO:0000313" key="4">
    <source>
        <dbReference type="EMBL" id="RYR39472.1"/>
    </source>
</evidence>
<dbReference type="InterPro" id="IPR001878">
    <property type="entry name" value="Znf_CCHC"/>
</dbReference>
<dbReference type="InterPro" id="IPR036875">
    <property type="entry name" value="Znf_CCHC_sf"/>
</dbReference>
<proteinExistence type="predicted"/>
<dbReference type="GO" id="GO:0008270">
    <property type="term" value="F:zinc ion binding"/>
    <property type="evidence" value="ECO:0007669"/>
    <property type="project" value="UniProtKB-KW"/>
</dbReference>
<keyword evidence="1" id="KW-0479">Metal-binding</keyword>
<dbReference type="AlphaFoldDB" id="A0A445BLC6"/>
<feature type="domain" description="CCHC-type" evidence="3">
    <location>
        <begin position="135"/>
        <end position="150"/>
    </location>
</feature>
<dbReference type="Proteomes" id="UP000289738">
    <property type="component" value="Chromosome A09"/>
</dbReference>
<dbReference type="PROSITE" id="PS50158">
    <property type="entry name" value="ZF_CCHC"/>
    <property type="match status" value="1"/>
</dbReference>
<evidence type="ECO:0000256" key="2">
    <source>
        <dbReference type="SAM" id="MobiDB-lite"/>
    </source>
</evidence>
<dbReference type="EMBL" id="SDMP01000009">
    <property type="protein sequence ID" value="RYR39472.1"/>
    <property type="molecule type" value="Genomic_DNA"/>
</dbReference>
<keyword evidence="5" id="KW-1185">Reference proteome</keyword>
<feature type="region of interest" description="Disordered" evidence="2">
    <location>
        <begin position="362"/>
        <end position="389"/>
    </location>
</feature>